<protein>
    <recommendedName>
        <fullName evidence="4">Nucleoside recognition protein</fullName>
    </recommendedName>
</protein>
<sequence length="349" mass="37881">MNKKAAQPKYRRLLISLGISATMAAAGMITIEAITPAVAADKLAIPLARLCMFIGMGLAVAQVIESRGWTRRLGAVAAPLFSYAHLGTRCSAAFSTAFFSGVAANSMLVDFYNDNKITRQQMFLTNFINQLPAYFLHLPTTFFIVVPLTKTAGLIYFALTLAATLLRTMVFVIWGRLFVAPTAGNDEQAGEFRQTEAEQKGAWAVLKKRLPGRFAAILTYVVPIYTAVYFAAGLGTFEVLRTWMTRAVTLQALPVEAFSVVILSFVAEFTSGFAAAGALLDQGVISVKQTVIALIAGNIIAFPVRALRHQLPRYMGIFQPKTGAQLLLLGQFFRVASLVAVTAIYYVLG</sequence>
<dbReference type="PANTHER" id="PTHR38139:SF1">
    <property type="entry name" value="NUCLEOSIDE TRANSPORTER_FEOB GTPASE GATE DOMAIN-CONTAINING PROTEIN"/>
    <property type="match status" value="1"/>
</dbReference>
<organism evidence="2 3">
    <name type="scientific">Desulfosalsimonas propionicica</name>
    <dbReference type="NCBI Taxonomy" id="332175"/>
    <lineage>
        <taxon>Bacteria</taxon>
        <taxon>Pseudomonadati</taxon>
        <taxon>Thermodesulfobacteriota</taxon>
        <taxon>Desulfobacteria</taxon>
        <taxon>Desulfobacterales</taxon>
        <taxon>Desulfosalsimonadaceae</taxon>
        <taxon>Desulfosalsimonas</taxon>
    </lineage>
</organism>
<feature type="transmembrane region" description="Helical" evidence="1">
    <location>
        <begin position="12"/>
        <end position="31"/>
    </location>
</feature>
<dbReference type="RefSeq" id="WP_181551201.1">
    <property type="nucleotide sequence ID" value="NZ_JACDUS010000004.1"/>
</dbReference>
<evidence type="ECO:0000313" key="3">
    <source>
        <dbReference type="Proteomes" id="UP000525298"/>
    </source>
</evidence>
<keyword evidence="1" id="KW-0812">Transmembrane</keyword>
<feature type="transmembrane region" description="Helical" evidence="1">
    <location>
        <begin position="154"/>
        <end position="174"/>
    </location>
</feature>
<feature type="transmembrane region" description="Helical" evidence="1">
    <location>
        <begin position="328"/>
        <end position="348"/>
    </location>
</feature>
<evidence type="ECO:0000256" key="1">
    <source>
        <dbReference type="SAM" id="Phobius"/>
    </source>
</evidence>
<feature type="transmembrane region" description="Helical" evidence="1">
    <location>
        <begin position="291"/>
        <end position="308"/>
    </location>
</feature>
<gene>
    <name evidence="2" type="ORF">HNR65_001880</name>
</gene>
<feature type="transmembrane region" description="Helical" evidence="1">
    <location>
        <begin position="43"/>
        <end position="64"/>
    </location>
</feature>
<name>A0A7W0HKT8_9BACT</name>
<reference evidence="2 3" key="1">
    <citation type="submission" date="2020-07" db="EMBL/GenBank/DDBJ databases">
        <title>Genomic Encyclopedia of Type Strains, Phase IV (KMG-IV): sequencing the most valuable type-strain genomes for metagenomic binning, comparative biology and taxonomic classification.</title>
        <authorList>
            <person name="Goeker M."/>
        </authorList>
    </citation>
    <scope>NUCLEOTIDE SEQUENCE [LARGE SCALE GENOMIC DNA]</scope>
    <source>
        <strain evidence="2 3">DSM 17721</strain>
    </source>
</reference>
<dbReference type="Proteomes" id="UP000525298">
    <property type="component" value="Unassembled WGS sequence"/>
</dbReference>
<comment type="caution">
    <text evidence="2">The sequence shown here is derived from an EMBL/GenBank/DDBJ whole genome shotgun (WGS) entry which is preliminary data.</text>
</comment>
<proteinExistence type="predicted"/>
<dbReference type="AlphaFoldDB" id="A0A7W0HKT8"/>
<dbReference type="PANTHER" id="PTHR38139">
    <property type="entry name" value="GATE DOMAIN-CONTAINING PROTEIN"/>
    <property type="match status" value="1"/>
</dbReference>
<dbReference type="InterPro" id="IPR038880">
    <property type="entry name" value="MJ0871-like"/>
</dbReference>
<accession>A0A7W0HKT8</accession>
<keyword evidence="1" id="KW-0472">Membrane</keyword>
<feature type="transmembrane region" description="Helical" evidence="1">
    <location>
        <begin position="257"/>
        <end position="279"/>
    </location>
</feature>
<dbReference type="EMBL" id="JACDUS010000004">
    <property type="protein sequence ID" value="MBA2881553.1"/>
    <property type="molecule type" value="Genomic_DNA"/>
</dbReference>
<keyword evidence="1" id="KW-1133">Transmembrane helix</keyword>
<evidence type="ECO:0008006" key="4">
    <source>
        <dbReference type="Google" id="ProtNLM"/>
    </source>
</evidence>
<feature type="transmembrane region" description="Helical" evidence="1">
    <location>
        <begin position="131"/>
        <end position="148"/>
    </location>
</feature>
<keyword evidence="3" id="KW-1185">Reference proteome</keyword>
<evidence type="ECO:0000313" key="2">
    <source>
        <dbReference type="EMBL" id="MBA2881553.1"/>
    </source>
</evidence>
<feature type="transmembrane region" description="Helical" evidence="1">
    <location>
        <begin position="214"/>
        <end position="237"/>
    </location>
</feature>